<comment type="caution">
    <text evidence="1">The sequence shown here is derived from an EMBL/GenBank/DDBJ whole genome shotgun (WGS) entry which is preliminary data.</text>
</comment>
<sequence>MKQKIINEVIQNMMPFLNNVQNGKAKRNHWNTPSINARLLQSNTMRTS</sequence>
<proteinExistence type="predicted"/>
<reference evidence="1" key="1">
    <citation type="journal article" date="2012" name="PLoS ONE">
        <title>Gene sets for utilization of primary and secondary nutrition supplies in the distal gut of endangered iberian lynx.</title>
        <authorList>
            <person name="Alcaide M."/>
            <person name="Messina E."/>
            <person name="Richter M."/>
            <person name="Bargiela R."/>
            <person name="Peplies J."/>
            <person name="Huws S.A."/>
            <person name="Newbold C.J."/>
            <person name="Golyshin P.N."/>
            <person name="Simon M.A."/>
            <person name="Lopez G."/>
            <person name="Yakimov M.M."/>
            <person name="Ferrer M."/>
        </authorList>
    </citation>
    <scope>NUCLEOTIDE SEQUENCE</scope>
</reference>
<dbReference type="EMBL" id="AMCI01008256">
    <property type="protein sequence ID" value="EJW91316.1"/>
    <property type="molecule type" value="Genomic_DNA"/>
</dbReference>
<organism evidence="1">
    <name type="scientific">gut metagenome</name>
    <dbReference type="NCBI Taxonomy" id="749906"/>
    <lineage>
        <taxon>unclassified sequences</taxon>
        <taxon>metagenomes</taxon>
        <taxon>organismal metagenomes</taxon>
    </lineage>
</organism>
<accession>J9F8T8</accession>
<dbReference type="AlphaFoldDB" id="J9F8T8"/>
<name>J9F8T8_9ZZZZ</name>
<gene>
    <name evidence="1" type="ORF">EVA_20578</name>
</gene>
<feature type="non-terminal residue" evidence="1">
    <location>
        <position position="48"/>
    </location>
</feature>
<protein>
    <submittedName>
        <fullName evidence="1">Uncharacterized protein</fullName>
    </submittedName>
</protein>
<evidence type="ECO:0000313" key="1">
    <source>
        <dbReference type="EMBL" id="EJW91316.1"/>
    </source>
</evidence>